<dbReference type="PANTHER" id="PTHR46268">
    <property type="entry name" value="STRESS RESPONSE PROTEIN NHAX"/>
    <property type="match status" value="1"/>
</dbReference>
<reference evidence="3 4" key="1">
    <citation type="journal article" date="2013" name="Genome Announc.">
        <title>Genome Sequence of Hydrothermal Arsenic-Respiring Bacterium Marinobacter santoriniensis NKSG1T.</title>
        <authorList>
            <person name="Handley K.M."/>
            <person name="Upton M."/>
            <person name="Beatson S.A."/>
            <person name="Hery M."/>
            <person name="Lloyd J.R."/>
        </authorList>
    </citation>
    <scope>NUCLEOTIDE SEQUENCE [LARGE SCALE GENOMIC DNA]</scope>
    <source>
        <strain evidence="3 4">NKSG1</strain>
    </source>
</reference>
<dbReference type="AlphaFoldDB" id="M7D6D7"/>
<dbReference type="eggNOG" id="COG0589">
    <property type="taxonomic scope" value="Bacteria"/>
</dbReference>
<comment type="caution">
    <text evidence="3">The sequence shown here is derived from an EMBL/GenBank/DDBJ whole genome shotgun (WGS) entry which is preliminary data.</text>
</comment>
<sequence>MVAIVIRAVYIERTFPEEEVCIMANVTPGIVAACDGSEHSSKAAKMAAELAHATGRPLRLLTVFPHTKLERMIVRGTWSSDLDQEEQDYGRKVFDTARQAIGSDANIEEEILLQGEPAHKIIEYLEANPGTHLVLGRRGHSAVERLTLGSISEKVVRHATGPVTVVSD</sequence>
<dbReference type="Gene3D" id="3.40.50.620">
    <property type="entry name" value="HUPs"/>
    <property type="match status" value="1"/>
</dbReference>
<dbReference type="InterPro" id="IPR006015">
    <property type="entry name" value="Universal_stress_UspA"/>
</dbReference>
<accession>M7D6D7</accession>
<evidence type="ECO:0000256" key="1">
    <source>
        <dbReference type="ARBA" id="ARBA00008791"/>
    </source>
</evidence>
<name>M7D6D7_9GAMM</name>
<dbReference type="PATRIC" id="fig|1288826.3.peg.2062"/>
<dbReference type="Pfam" id="PF00582">
    <property type="entry name" value="Usp"/>
    <property type="match status" value="1"/>
</dbReference>
<dbReference type="InterPro" id="IPR006016">
    <property type="entry name" value="UspA"/>
</dbReference>
<evidence type="ECO:0000313" key="3">
    <source>
        <dbReference type="EMBL" id="EMP56288.1"/>
    </source>
</evidence>
<gene>
    <name evidence="3" type="ORF">MSNKSG1_10453</name>
</gene>
<dbReference type="PROSITE" id="PS51257">
    <property type="entry name" value="PROKAR_LIPOPROTEIN"/>
    <property type="match status" value="1"/>
</dbReference>
<dbReference type="PANTHER" id="PTHR46268:SF6">
    <property type="entry name" value="UNIVERSAL STRESS PROTEIN UP12"/>
    <property type="match status" value="1"/>
</dbReference>
<dbReference type="Proteomes" id="UP000011960">
    <property type="component" value="Unassembled WGS sequence"/>
</dbReference>
<dbReference type="SUPFAM" id="SSF52402">
    <property type="entry name" value="Adenine nucleotide alpha hydrolases-like"/>
    <property type="match status" value="1"/>
</dbReference>
<dbReference type="EMBL" id="APAT01000015">
    <property type="protein sequence ID" value="EMP56288.1"/>
    <property type="molecule type" value="Genomic_DNA"/>
</dbReference>
<organism evidence="3 4">
    <name type="scientific">Marinobacter santoriniensis NKSG1</name>
    <dbReference type="NCBI Taxonomy" id="1288826"/>
    <lineage>
        <taxon>Bacteria</taxon>
        <taxon>Pseudomonadati</taxon>
        <taxon>Pseudomonadota</taxon>
        <taxon>Gammaproteobacteria</taxon>
        <taxon>Pseudomonadales</taxon>
        <taxon>Marinobacteraceae</taxon>
        <taxon>Marinobacter</taxon>
    </lineage>
</organism>
<evidence type="ECO:0000259" key="2">
    <source>
        <dbReference type="Pfam" id="PF00582"/>
    </source>
</evidence>
<dbReference type="STRING" id="1288826.MSNKSG1_10453"/>
<evidence type="ECO:0000313" key="4">
    <source>
        <dbReference type="Proteomes" id="UP000011960"/>
    </source>
</evidence>
<comment type="similarity">
    <text evidence="1">Belongs to the universal stress protein A family.</text>
</comment>
<proteinExistence type="inferred from homology"/>
<dbReference type="CDD" id="cd00293">
    <property type="entry name" value="USP-like"/>
    <property type="match status" value="1"/>
</dbReference>
<feature type="domain" description="UspA" evidence="2">
    <location>
        <begin position="30"/>
        <end position="166"/>
    </location>
</feature>
<protein>
    <submittedName>
        <fullName evidence="3">UspA domain-containing protein</fullName>
    </submittedName>
</protein>
<keyword evidence="4" id="KW-1185">Reference proteome</keyword>
<dbReference type="InterPro" id="IPR014729">
    <property type="entry name" value="Rossmann-like_a/b/a_fold"/>
</dbReference>
<dbReference type="PRINTS" id="PR01438">
    <property type="entry name" value="UNVRSLSTRESS"/>
</dbReference>